<keyword evidence="3" id="KW-0436">Ligase</keyword>
<keyword evidence="1" id="KW-0596">Phosphopantetheine</keyword>
<keyword evidence="2" id="KW-0597">Phosphoprotein</keyword>
<feature type="domain" description="Carrier" evidence="4">
    <location>
        <begin position="46"/>
        <end position="122"/>
    </location>
</feature>
<dbReference type="STRING" id="573508.A0A1E3BBB5"/>
<comment type="caution">
    <text evidence="5">The sequence shown here is derived from an EMBL/GenBank/DDBJ whole genome shotgun (WGS) entry which is preliminary data.</text>
</comment>
<dbReference type="PANTHER" id="PTHR45527:SF16">
    <property type="entry name" value="NONRIBOSOMAL PEPTIDE SYNTHASE ATNA-RELATED"/>
    <property type="match status" value="1"/>
</dbReference>
<dbReference type="Pfam" id="PF00550">
    <property type="entry name" value="PP-binding"/>
    <property type="match status" value="1"/>
</dbReference>
<dbReference type="GO" id="GO:0043041">
    <property type="term" value="P:amino acid activation for nonribosomal peptide biosynthetic process"/>
    <property type="evidence" value="ECO:0007669"/>
    <property type="project" value="TreeGrafter"/>
</dbReference>
<evidence type="ECO:0000256" key="3">
    <source>
        <dbReference type="ARBA" id="ARBA00022598"/>
    </source>
</evidence>
<evidence type="ECO:0000256" key="1">
    <source>
        <dbReference type="ARBA" id="ARBA00022450"/>
    </source>
</evidence>
<dbReference type="EMBL" id="JXNT01000006">
    <property type="protein sequence ID" value="ODM18260.1"/>
    <property type="molecule type" value="Genomic_DNA"/>
</dbReference>
<gene>
    <name evidence="5" type="ORF">SI65_06131</name>
</gene>
<dbReference type="OrthoDB" id="4510599at2759"/>
<dbReference type="InterPro" id="IPR036736">
    <property type="entry name" value="ACP-like_sf"/>
</dbReference>
<evidence type="ECO:0000313" key="5">
    <source>
        <dbReference type="EMBL" id="ODM18260.1"/>
    </source>
</evidence>
<evidence type="ECO:0000256" key="2">
    <source>
        <dbReference type="ARBA" id="ARBA00022553"/>
    </source>
</evidence>
<dbReference type="PANTHER" id="PTHR45527">
    <property type="entry name" value="NONRIBOSOMAL PEPTIDE SYNTHETASE"/>
    <property type="match status" value="1"/>
</dbReference>
<dbReference type="InterPro" id="IPR009081">
    <property type="entry name" value="PP-bd_ACP"/>
</dbReference>
<dbReference type="GO" id="GO:0016874">
    <property type="term" value="F:ligase activity"/>
    <property type="evidence" value="ECO:0007669"/>
    <property type="project" value="UniProtKB-KW"/>
</dbReference>
<protein>
    <recommendedName>
        <fullName evidence="4">Carrier domain-containing protein</fullName>
    </recommendedName>
</protein>
<dbReference type="SUPFAM" id="SSF52777">
    <property type="entry name" value="CoA-dependent acyltransferases"/>
    <property type="match status" value="1"/>
</dbReference>
<dbReference type="GO" id="GO:0044550">
    <property type="term" value="P:secondary metabolite biosynthetic process"/>
    <property type="evidence" value="ECO:0007669"/>
    <property type="project" value="TreeGrafter"/>
</dbReference>
<dbReference type="Proteomes" id="UP000094569">
    <property type="component" value="Unassembled WGS sequence"/>
</dbReference>
<dbReference type="GO" id="GO:0005737">
    <property type="term" value="C:cytoplasm"/>
    <property type="evidence" value="ECO:0007669"/>
    <property type="project" value="TreeGrafter"/>
</dbReference>
<dbReference type="VEuPathDB" id="FungiDB:SI65_06131"/>
<dbReference type="SUPFAM" id="SSF47336">
    <property type="entry name" value="ACP-like"/>
    <property type="match status" value="1"/>
</dbReference>
<dbReference type="Gene3D" id="1.10.1200.10">
    <property type="entry name" value="ACP-like"/>
    <property type="match status" value="1"/>
</dbReference>
<dbReference type="Pfam" id="PF00668">
    <property type="entry name" value="Condensation"/>
    <property type="match status" value="1"/>
</dbReference>
<dbReference type="InterPro" id="IPR006162">
    <property type="entry name" value="Ppantetheine_attach_site"/>
</dbReference>
<name>A0A1E3BBB5_ASPCR</name>
<dbReference type="PROSITE" id="PS00012">
    <property type="entry name" value="PHOSPHOPANTETHEINE"/>
    <property type="match status" value="1"/>
</dbReference>
<evidence type="ECO:0000259" key="4">
    <source>
        <dbReference type="PROSITE" id="PS50075"/>
    </source>
</evidence>
<dbReference type="FunFam" id="1.10.1200.10:FF:000005">
    <property type="entry name" value="Nonribosomal peptide synthetase 1"/>
    <property type="match status" value="1"/>
</dbReference>
<keyword evidence="6" id="KW-1185">Reference proteome</keyword>
<dbReference type="InterPro" id="IPR023213">
    <property type="entry name" value="CAT-like_dom_sf"/>
</dbReference>
<dbReference type="InterPro" id="IPR001242">
    <property type="entry name" value="Condensation_dom"/>
</dbReference>
<dbReference type="GO" id="GO:0031177">
    <property type="term" value="F:phosphopantetheine binding"/>
    <property type="evidence" value="ECO:0007669"/>
    <property type="project" value="TreeGrafter"/>
</dbReference>
<proteinExistence type="predicted"/>
<evidence type="ECO:0000313" key="6">
    <source>
        <dbReference type="Proteomes" id="UP000094569"/>
    </source>
</evidence>
<reference evidence="5 6" key="1">
    <citation type="journal article" date="2016" name="BMC Genomics">
        <title>Comparative genomic and transcriptomic analyses of the Fuzhuan brick tea-fermentation fungus Aspergillus cristatus.</title>
        <authorList>
            <person name="Ge Y."/>
            <person name="Wang Y."/>
            <person name="Liu Y."/>
            <person name="Tan Y."/>
            <person name="Ren X."/>
            <person name="Zhang X."/>
            <person name="Hyde K.D."/>
            <person name="Liu Y."/>
            <person name="Liu Z."/>
        </authorList>
    </citation>
    <scope>NUCLEOTIDE SEQUENCE [LARGE SCALE GENOMIC DNA]</scope>
    <source>
        <strain evidence="5 6">GZAAS20.1005</strain>
    </source>
</reference>
<sequence length="231" mass="24866">MCIFCGGEITSLTASGKTNRKAISDLASKLTVLELTGASNKKEHKEPTTTTAKALRTLWAHALDTNEETISADNSFVQLGGSSIEAMKLVNLARNQNIGLSVADIFMHPQLDKMADASVHLKAQVFDNVPFSLVSSQGADLDDLIETAATQCYVGKSTIEDLYPCTAMQEGLMALSDSRDGAYIAHHTLPLGQNINLARFKQACQEVVTAHPILRTRFIYPEGSGALQAVL</sequence>
<dbReference type="PROSITE" id="PS50075">
    <property type="entry name" value="CARRIER"/>
    <property type="match status" value="1"/>
</dbReference>
<organism evidence="5 6">
    <name type="scientific">Aspergillus cristatus</name>
    <name type="common">Chinese Fuzhuan brick tea-fermentation fungus</name>
    <name type="synonym">Eurotium cristatum</name>
    <dbReference type="NCBI Taxonomy" id="573508"/>
    <lineage>
        <taxon>Eukaryota</taxon>
        <taxon>Fungi</taxon>
        <taxon>Dikarya</taxon>
        <taxon>Ascomycota</taxon>
        <taxon>Pezizomycotina</taxon>
        <taxon>Eurotiomycetes</taxon>
        <taxon>Eurotiomycetidae</taxon>
        <taxon>Eurotiales</taxon>
        <taxon>Aspergillaceae</taxon>
        <taxon>Aspergillus</taxon>
        <taxon>Aspergillus subgen. Aspergillus</taxon>
    </lineage>
</organism>
<accession>A0A1E3BBB5</accession>
<dbReference type="Gene3D" id="3.30.559.10">
    <property type="entry name" value="Chloramphenicol acetyltransferase-like domain"/>
    <property type="match status" value="1"/>
</dbReference>
<dbReference type="AlphaFoldDB" id="A0A1E3BBB5"/>